<dbReference type="Gene3D" id="3.30.230.10">
    <property type="match status" value="1"/>
</dbReference>
<dbReference type="AlphaFoldDB" id="A0A9D1LL13"/>
<keyword evidence="8 13" id="KW-0547">Nucleotide-binding</keyword>
<keyword evidence="9 13" id="KW-0418">Kinase</keyword>
<evidence type="ECO:0000256" key="4">
    <source>
        <dbReference type="ARBA" id="ARBA00017858"/>
    </source>
</evidence>
<comment type="similarity">
    <text evidence="2 13">Belongs to the GHMP kinase family. Homoserine kinase subfamily.</text>
</comment>
<dbReference type="Pfam" id="PF00288">
    <property type="entry name" value="GHMP_kinases_N"/>
    <property type="match status" value="1"/>
</dbReference>
<organism evidence="16 17">
    <name type="scientific">Candidatus Egerieicola faecale</name>
    <dbReference type="NCBI Taxonomy" id="2840774"/>
    <lineage>
        <taxon>Bacteria</taxon>
        <taxon>Bacillati</taxon>
        <taxon>Bacillota</taxon>
        <taxon>Clostridia</taxon>
        <taxon>Eubacteriales</taxon>
        <taxon>Oscillospiraceae</taxon>
        <taxon>Oscillospiraceae incertae sedis</taxon>
        <taxon>Candidatus Egerieicola</taxon>
    </lineage>
</organism>
<comment type="subcellular location">
    <subcellularLocation>
        <location evidence="13">Cytoplasm</location>
    </subcellularLocation>
</comment>
<evidence type="ECO:0000259" key="15">
    <source>
        <dbReference type="Pfam" id="PF08544"/>
    </source>
</evidence>
<dbReference type="PRINTS" id="PR00958">
    <property type="entry name" value="HOMSERKINASE"/>
</dbReference>
<dbReference type="HAMAP" id="MF_00384">
    <property type="entry name" value="Homoser_kinase"/>
    <property type="match status" value="1"/>
</dbReference>
<dbReference type="InterPro" id="IPR020568">
    <property type="entry name" value="Ribosomal_Su5_D2-typ_SF"/>
</dbReference>
<dbReference type="EC" id="2.7.1.39" evidence="3 13"/>
<feature type="domain" description="GHMP kinase C-terminal" evidence="15">
    <location>
        <begin position="201"/>
        <end position="259"/>
    </location>
</feature>
<dbReference type="PANTHER" id="PTHR20861">
    <property type="entry name" value="HOMOSERINE/4-DIPHOSPHOCYTIDYL-2-C-METHYL-D-ERYTHRITOL KINASE"/>
    <property type="match status" value="1"/>
</dbReference>
<evidence type="ECO:0000256" key="9">
    <source>
        <dbReference type="ARBA" id="ARBA00022777"/>
    </source>
</evidence>
<proteinExistence type="inferred from homology"/>
<evidence type="ECO:0000256" key="6">
    <source>
        <dbReference type="ARBA" id="ARBA00022679"/>
    </source>
</evidence>
<evidence type="ECO:0000313" key="16">
    <source>
        <dbReference type="EMBL" id="HIU42597.1"/>
    </source>
</evidence>
<dbReference type="Gene3D" id="3.30.70.890">
    <property type="entry name" value="GHMP kinase, C-terminal domain"/>
    <property type="match status" value="1"/>
</dbReference>
<evidence type="ECO:0000256" key="1">
    <source>
        <dbReference type="ARBA" id="ARBA00005015"/>
    </source>
</evidence>
<dbReference type="InterPro" id="IPR006203">
    <property type="entry name" value="GHMP_knse_ATP-bd_CS"/>
</dbReference>
<dbReference type="GO" id="GO:0005737">
    <property type="term" value="C:cytoplasm"/>
    <property type="evidence" value="ECO:0007669"/>
    <property type="project" value="UniProtKB-SubCell"/>
</dbReference>
<dbReference type="Pfam" id="PF08544">
    <property type="entry name" value="GHMP_kinases_C"/>
    <property type="match status" value="1"/>
</dbReference>
<keyword evidence="6 13" id="KW-0808">Transferase</keyword>
<dbReference type="SUPFAM" id="SSF54211">
    <property type="entry name" value="Ribosomal protein S5 domain 2-like"/>
    <property type="match status" value="1"/>
</dbReference>
<dbReference type="GO" id="GO:0005524">
    <property type="term" value="F:ATP binding"/>
    <property type="evidence" value="ECO:0007669"/>
    <property type="project" value="UniProtKB-UniRule"/>
</dbReference>
<feature type="binding site" evidence="13">
    <location>
        <begin position="83"/>
        <end position="93"/>
    </location>
    <ligand>
        <name>ATP</name>
        <dbReference type="ChEBI" id="CHEBI:30616"/>
    </ligand>
</feature>
<dbReference type="GO" id="GO:0009088">
    <property type="term" value="P:threonine biosynthetic process"/>
    <property type="evidence" value="ECO:0007669"/>
    <property type="project" value="UniProtKB-UniRule"/>
</dbReference>
<dbReference type="InterPro" id="IPR013750">
    <property type="entry name" value="GHMP_kinase_C_dom"/>
</dbReference>
<evidence type="ECO:0000256" key="11">
    <source>
        <dbReference type="ARBA" id="ARBA00049375"/>
    </source>
</evidence>
<dbReference type="PIRSF" id="PIRSF000676">
    <property type="entry name" value="Homoser_kin"/>
    <property type="match status" value="1"/>
</dbReference>
<keyword evidence="7 13" id="KW-0791">Threonine biosynthesis</keyword>
<keyword evidence="10 13" id="KW-0067">ATP-binding</keyword>
<evidence type="ECO:0000313" key="17">
    <source>
        <dbReference type="Proteomes" id="UP000824082"/>
    </source>
</evidence>
<sequence length="297" mass="32724">MIKIQIPATSANLGAGFDSLGLAVNLYNYIEMEPWDRLEISSADNMQVPTDESNLVYTSVKYLFDLCGKPLEGLRIRQTNNIPMTRGLGSSSACIIGGLYGANVLLGGPFNTDELVDIAAQIEGHPDNTTPALLGGIVTAAFSEGKHVYWTKQEIYRHLDFYAVVPDFELSTEKARACLPKTVSHEDARYNLARAALFSASLLQGKYENLRIAVHDRLHQPFRMKLIPHSHEVFEQSHALGSYAAYVSGAGPTLMSIVSAENQRFEPGMRAFLDEKGLAGWRIIRLSIDNQGTHVVL</sequence>
<dbReference type="Proteomes" id="UP000824082">
    <property type="component" value="Unassembled WGS sequence"/>
</dbReference>
<feature type="domain" description="GHMP kinase N-terminal" evidence="14">
    <location>
        <begin position="54"/>
        <end position="136"/>
    </location>
</feature>
<dbReference type="NCBIfam" id="TIGR00191">
    <property type="entry name" value="thrB"/>
    <property type="match status" value="1"/>
</dbReference>
<evidence type="ECO:0000259" key="14">
    <source>
        <dbReference type="Pfam" id="PF00288"/>
    </source>
</evidence>
<evidence type="ECO:0000256" key="13">
    <source>
        <dbReference type="HAMAP-Rule" id="MF_00384"/>
    </source>
</evidence>
<reference evidence="16" key="1">
    <citation type="submission" date="2020-10" db="EMBL/GenBank/DDBJ databases">
        <authorList>
            <person name="Gilroy R."/>
        </authorList>
    </citation>
    <scope>NUCLEOTIDE SEQUENCE</scope>
    <source>
        <strain evidence="16">4509</strain>
    </source>
</reference>
<dbReference type="PROSITE" id="PS00627">
    <property type="entry name" value="GHMP_KINASES_ATP"/>
    <property type="match status" value="1"/>
</dbReference>
<name>A0A9D1LL13_9FIRM</name>
<evidence type="ECO:0000256" key="8">
    <source>
        <dbReference type="ARBA" id="ARBA00022741"/>
    </source>
</evidence>
<keyword evidence="13" id="KW-0963">Cytoplasm</keyword>
<keyword evidence="5 13" id="KW-0028">Amino-acid biosynthesis</keyword>
<dbReference type="SUPFAM" id="SSF55060">
    <property type="entry name" value="GHMP Kinase, C-terminal domain"/>
    <property type="match status" value="1"/>
</dbReference>
<dbReference type="InterPro" id="IPR036554">
    <property type="entry name" value="GHMP_kinase_C_sf"/>
</dbReference>
<evidence type="ECO:0000256" key="7">
    <source>
        <dbReference type="ARBA" id="ARBA00022697"/>
    </source>
</evidence>
<gene>
    <name evidence="13" type="primary">thrB</name>
    <name evidence="16" type="ORF">IAD19_08630</name>
</gene>
<comment type="caution">
    <text evidence="16">The sequence shown here is derived from an EMBL/GenBank/DDBJ whole genome shotgun (WGS) entry which is preliminary data.</text>
</comment>
<dbReference type="InterPro" id="IPR014721">
    <property type="entry name" value="Ribsml_uS5_D2-typ_fold_subgr"/>
</dbReference>
<evidence type="ECO:0000256" key="10">
    <source>
        <dbReference type="ARBA" id="ARBA00022840"/>
    </source>
</evidence>
<dbReference type="GO" id="GO:0004413">
    <property type="term" value="F:homoserine kinase activity"/>
    <property type="evidence" value="ECO:0007669"/>
    <property type="project" value="UniProtKB-UniRule"/>
</dbReference>
<reference evidence="16" key="2">
    <citation type="journal article" date="2021" name="PeerJ">
        <title>Extensive microbial diversity within the chicken gut microbiome revealed by metagenomics and culture.</title>
        <authorList>
            <person name="Gilroy R."/>
            <person name="Ravi A."/>
            <person name="Getino M."/>
            <person name="Pursley I."/>
            <person name="Horton D.L."/>
            <person name="Alikhan N.F."/>
            <person name="Baker D."/>
            <person name="Gharbi K."/>
            <person name="Hall N."/>
            <person name="Watson M."/>
            <person name="Adriaenssens E.M."/>
            <person name="Foster-Nyarko E."/>
            <person name="Jarju S."/>
            <person name="Secka A."/>
            <person name="Antonio M."/>
            <person name="Oren A."/>
            <person name="Chaudhuri R.R."/>
            <person name="La Ragione R."/>
            <person name="Hildebrand F."/>
            <person name="Pallen M.J."/>
        </authorList>
    </citation>
    <scope>NUCLEOTIDE SEQUENCE</scope>
    <source>
        <strain evidence="16">4509</strain>
    </source>
</reference>
<protein>
    <recommendedName>
        <fullName evidence="4 13">Homoserine kinase</fullName>
        <shortName evidence="13">HK</shortName>
        <shortName evidence="13">HSK</shortName>
        <ecNumber evidence="3 13">2.7.1.39</ecNumber>
    </recommendedName>
</protein>
<accession>A0A9D1LL13</accession>
<dbReference type="InterPro" id="IPR006204">
    <property type="entry name" value="GHMP_kinase_N_dom"/>
</dbReference>
<dbReference type="PANTHER" id="PTHR20861:SF1">
    <property type="entry name" value="HOMOSERINE KINASE"/>
    <property type="match status" value="1"/>
</dbReference>
<dbReference type="InterPro" id="IPR000870">
    <property type="entry name" value="Homoserine_kinase"/>
</dbReference>
<evidence type="ECO:0000256" key="5">
    <source>
        <dbReference type="ARBA" id="ARBA00022605"/>
    </source>
</evidence>
<evidence type="ECO:0000256" key="3">
    <source>
        <dbReference type="ARBA" id="ARBA00012078"/>
    </source>
</evidence>
<dbReference type="EMBL" id="DVMX01000163">
    <property type="protein sequence ID" value="HIU42597.1"/>
    <property type="molecule type" value="Genomic_DNA"/>
</dbReference>
<evidence type="ECO:0000256" key="2">
    <source>
        <dbReference type="ARBA" id="ARBA00007370"/>
    </source>
</evidence>
<evidence type="ECO:0000256" key="12">
    <source>
        <dbReference type="ARBA" id="ARBA00049954"/>
    </source>
</evidence>
<comment type="pathway">
    <text evidence="1 13">Amino-acid biosynthesis; L-threonine biosynthesis; L-threonine from L-aspartate: step 4/5.</text>
</comment>
<comment type="function">
    <text evidence="12 13">Catalyzes the ATP-dependent phosphorylation of L-homoserine to L-homoserine phosphate.</text>
</comment>
<comment type="catalytic activity">
    <reaction evidence="11 13">
        <text>L-homoserine + ATP = O-phospho-L-homoserine + ADP + H(+)</text>
        <dbReference type="Rhea" id="RHEA:13985"/>
        <dbReference type="ChEBI" id="CHEBI:15378"/>
        <dbReference type="ChEBI" id="CHEBI:30616"/>
        <dbReference type="ChEBI" id="CHEBI:57476"/>
        <dbReference type="ChEBI" id="CHEBI:57590"/>
        <dbReference type="ChEBI" id="CHEBI:456216"/>
        <dbReference type="EC" id="2.7.1.39"/>
    </reaction>
</comment>